<comment type="cofactor">
    <cofactor evidence="1">
        <name>pyridoxal 5'-phosphate</name>
        <dbReference type="ChEBI" id="CHEBI:597326"/>
    </cofactor>
</comment>
<dbReference type="InterPro" id="IPR029066">
    <property type="entry name" value="PLP-binding_barrel"/>
</dbReference>
<name>A0A1H5YEA9_9BACT</name>
<dbReference type="Gene3D" id="3.20.20.10">
    <property type="entry name" value="Alanine racemase"/>
    <property type="match status" value="1"/>
</dbReference>
<dbReference type="GO" id="GO:0005829">
    <property type="term" value="C:cytosol"/>
    <property type="evidence" value="ECO:0007669"/>
    <property type="project" value="TreeGrafter"/>
</dbReference>
<keyword evidence="3" id="KW-0413">Isomerase</keyword>
<gene>
    <name evidence="5" type="ORF">SAMN03080598_02956</name>
</gene>
<dbReference type="InterPro" id="IPR001608">
    <property type="entry name" value="Ala_racemase_N"/>
</dbReference>
<feature type="domain" description="Alanine racemase N-terminal" evidence="4">
    <location>
        <begin position="9"/>
        <end position="105"/>
    </location>
</feature>
<reference evidence="6" key="1">
    <citation type="submission" date="2016-10" db="EMBL/GenBank/DDBJ databases">
        <authorList>
            <person name="Varghese N."/>
            <person name="Submissions S."/>
        </authorList>
    </citation>
    <scope>NUCLEOTIDE SEQUENCE [LARGE SCALE GENOMIC DNA]</scope>
    <source>
        <strain evidence="6">DSM 17298</strain>
    </source>
</reference>
<organism evidence="5 6">
    <name type="scientific">Algoriphagus boritolerans DSM 17298 = JCM 18970</name>
    <dbReference type="NCBI Taxonomy" id="1120964"/>
    <lineage>
        <taxon>Bacteria</taxon>
        <taxon>Pseudomonadati</taxon>
        <taxon>Bacteroidota</taxon>
        <taxon>Cytophagia</taxon>
        <taxon>Cytophagales</taxon>
        <taxon>Cyclobacteriaceae</taxon>
        <taxon>Algoriphagus</taxon>
    </lineage>
</organism>
<protein>
    <submittedName>
        <fullName evidence="5">Alanine racemase, N-terminal domain</fullName>
    </submittedName>
</protein>
<dbReference type="InterPro" id="IPR000821">
    <property type="entry name" value="Ala_racemase"/>
</dbReference>
<dbReference type="InterPro" id="IPR020622">
    <property type="entry name" value="Ala_racemase_pyridoxalP-BS"/>
</dbReference>
<dbReference type="AlphaFoldDB" id="A0A1H5YEA9"/>
<proteinExistence type="predicted"/>
<evidence type="ECO:0000313" key="5">
    <source>
        <dbReference type="EMBL" id="SEG22055.1"/>
    </source>
</evidence>
<dbReference type="PANTHER" id="PTHR30511:SF0">
    <property type="entry name" value="ALANINE RACEMASE, CATABOLIC-RELATED"/>
    <property type="match status" value="1"/>
</dbReference>
<dbReference type="STRING" id="1120964.GCA_001313265_04523"/>
<dbReference type="EMBL" id="FNVR01000018">
    <property type="protein sequence ID" value="SEG22055.1"/>
    <property type="molecule type" value="Genomic_DNA"/>
</dbReference>
<evidence type="ECO:0000256" key="3">
    <source>
        <dbReference type="ARBA" id="ARBA00023235"/>
    </source>
</evidence>
<dbReference type="PANTHER" id="PTHR30511">
    <property type="entry name" value="ALANINE RACEMASE"/>
    <property type="match status" value="1"/>
</dbReference>
<evidence type="ECO:0000259" key="4">
    <source>
        <dbReference type="Pfam" id="PF01168"/>
    </source>
</evidence>
<dbReference type="PROSITE" id="PS00395">
    <property type="entry name" value="ALANINE_RACEMASE"/>
    <property type="match status" value="1"/>
</dbReference>
<dbReference type="Pfam" id="PF01168">
    <property type="entry name" value="Ala_racemase_N"/>
    <property type="match status" value="1"/>
</dbReference>
<dbReference type="GO" id="GO:0030632">
    <property type="term" value="P:D-alanine biosynthetic process"/>
    <property type="evidence" value="ECO:0007669"/>
    <property type="project" value="TreeGrafter"/>
</dbReference>
<evidence type="ECO:0000256" key="1">
    <source>
        <dbReference type="ARBA" id="ARBA00001933"/>
    </source>
</evidence>
<dbReference type="SUPFAM" id="SSF51419">
    <property type="entry name" value="PLP-binding barrel"/>
    <property type="match status" value="1"/>
</dbReference>
<dbReference type="GO" id="GO:0030170">
    <property type="term" value="F:pyridoxal phosphate binding"/>
    <property type="evidence" value="ECO:0007669"/>
    <property type="project" value="TreeGrafter"/>
</dbReference>
<dbReference type="Proteomes" id="UP000236736">
    <property type="component" value="Unassembled WGS sequence"/>
</dbReference>
<dbReference type="GO" id="GO:0008784">
    <property type="term" value="F:alanine racemase activity"/>
    <property type="evidence" value="ECO:0007669"/>
    <property type="project" value="TreeGrafter"/>
</dbReference>
<keyword evidence="6" id="KW-1185">Reference proteome</keyword>
<evidence type="ECO:0000313" key="6">
    <source>
        <dbReference type="Proteomes" id="UP000236736"/>
    </source>
</evidence>
<accession>A0A1H5YEA9</accession>
<sequence length="146" mass="16431">MHHTSSLEISASAYSQNIKFIRSRIGPAPVISAVVKGNAYGHGIAQLVPIAEQVGVHHFSTFSSDEAREVLASSTLPNEIMIMGMLQLEEIPDLIQLGIQFLFSILNDWKRRSKPQNRKRRKPKFMWKSKLAFEGRALNGRIGKNF</sequence>
<evidence type="ECO:0000256" key="2">
    <source>
        <dbReference type="ARBA" id="ARBA00022898"/>
    </source>
</evidence>
<keyword evidence="2" id="KW-0663">Pyridoxal phosphate</keyword>